<proteinExistence type="predicted"/>
<name>A0A0H3AX89_RICRS</name>
<dbReference type="AlphaFoldDB" id="A0A0H3AX89"/>
<evidence type="ECO:0000313" key="2">
    <source>
        <dbReference type="Proteomes" id="UP000006832"/>
    </source>
</evidence>
<dbReference type="Proteomes" id="UP000006832">
    <property type="component" value="Chromosome"/>
</dbReference>
<dbReference type="HOGENOM" id="CLU_197581_0_0_5"/>
<organism evidence="1 2">
    <name type="scientific">Rickettsia rickettsii (strain Sheila Smith)</name>
    <dbReference type="NCBI Taxonomy" id="392021"/>
    <lineage>
        <taxon>Bacteria</taxon>
        <taxon>Pseudomonadati</taxon>
        <taxon>Pseudomonadota</taxon>
        <taxon>Alphaproteobacteria</taxon>
        <taxon>Rickettsiales</taxon>
        <taxon>Rickettsiaceae</taxon>
        <taxon>Rickettsieae</taxon>
        <taxon>Rickettsia</taxon>
        <taxon>spotted fever group</taxon>
    </lineage>
</organism>
<dbReference type="KEGG" id="rri:A1G_01635"/>
<accession>A0A0H3AX89</accession>
<dbReference type="RefSeq" id="WP_012150502.1">
    <property type="nucleotide sequence ID" value="NC_009882.1"/>
</dbReference>
<gene>
    <name evidence="1" type="ordered locus">A1G_01635</name>
</gene>
<evidence type="ECO:0000313" key="1">
    <source>
        <dbReference type="EMBL" id="ABV75897.1"/>
    </source>
</evidence>
<protein>
    <submittedName>
        <fullName evidence="1">Uncharacterized protein</fullName>
    </submittedName>
</protein>
<reference evidence="2" key="1">
    <citation type="submission" date="2007-09" db="EMBL/GenBank/DDBJ databases">
        <title>Complete genome sequence of Rickettsia rickettsii.</title>
        <authorList>
            <person name="Madan A."/>
            <person name="Fahey J."/>
            <person name="Helton E."/>
            <person name="Ketteman M."/>
            <person name="Madan A."/>
            <person name="Rodrigues S."/>
            <person name="Sanchez A."/>
            <person name="Dasch G."/>
            <person name="Eremeeva M."/>
        </authorList>
    </citation>
    <scope>NUCLEOTIDE SEQUENCE [LARGE SCALE GENOMIC DNA]</scope>
    <source>
        <strain evidence="2">Sheila Smith</strain>
    </source>
</reference>
<dbReference type="EMBL" id="CP000848">
    <property type="protein sequence ID" value="ABV75897.1"/>
    <property type="molecule type" value="Genomic_DNA"/>
</dbReference>
<dbReference type="GeneID" id="79938203"/>
<sequence length="44" mass="4801">MKILFDSNSTDKIELPESAIQAMTECGLLQVEATGEIVAYNDLV</sequence>